<organism evidence="18 19">
    <name type="scientific">Cytobacillus mangrovibacter</name>
    <dbReference type="NCBI Taxonomy" id="3299024"/>
    <lineage>
        <taxon>Bacteria</taxon>
        <taxon>Bacillati</taxon>
        <taxon>Bacillota</taxon>
        <taxon>Bacilli</taxon>
        <taxon>Bacillales</taxon>
        <taxon>Bacillaceae</taxon>
        <taxon>Cytobacillus</taxon>
    </lineage>
</organism>
<dbReference type="InterPro" id="IPR036097">
    <property type="entry name" value="HisK_dim/P_sf"/>
</dbReference>
<dbReference type="GO" id="GO:0016301">
    <property type="term" value="F:kinase activity"/>
    <property type="evidence" value="ECO:0007669"/>
    <property type="project" value="UniProtKB-KW"/>
</dbReference>
<sequence length="448" mass="50983">MSIKAKLSWLLISWSLLTLLIANTIIYFSYMKLTENREMDNLEEIGERLLETKDVNDLFSPSMRPLFQSFVPDDGMIRILDKDHSIVFRAADEDAIMELPISDSQMNRTEMVQLDDEMVAVFTAPIYKDKNFIGTIELSKNMDDRMEDLEILLTILIGVSVLLIVMAIFFGKKTSKIFSSPISVIGETMDNIQKDGRLEKIQLRQKNGDEIYQLAANFNRMIDYLEVMFRKQEQFISDASHELKTPLTVIESYASLLKRWGKDDPKLLNEGIDAIQDESKRLKHMVEQLLDLASADQQSFKLERMNITDICKQTAKRLEAAKKRIIHVIHDSEAIFGLANKEKLVQILIILLDNALKYSEKDITLKISQDEYGPVIQIIDQGIGIPKEEIPKLFERFYRVDKARTRTTGGSGLGLSIAYLLINQSGGSISIESENEKGTTVTVSLKGK</sequence>
<evidence type="ECO:0000256" key="4">
    <source>
        <dbReference type="ARBA" id="ARBA00015735"/>
    </source>
</evidence>
<keyword evidence="6" id="KW-0597">Phosphoprotein</keyword>
<keyword evidence="5" id="KW-1003">Cell membrane</keyword>
<dbReference type="Pfam" id="PF18719">
    <property type="entry name" value="ArlS_N"/>
    <property type="match status" value="1"/>
</dbReference>
<evidence type="ECO:0000256" key="9">
    <source>
        <dbReference type="ARBA" id="ARBA00022741"/>
    </source>
</evidence>
<protein>
    <recommendedName>
        <fullName evidence="4">Signal transduction histidine-protein kinase ArlS</fullName>
        <ecNumber evidence="3">2.7.13.3</ecNumber>
    </recommendedName>
</protein>
<evidence type="ECO:0000256" key="1">
    <source>
        <dbReference type="ARBA" id="ARBA00000085"/>
    </source>
</evidence>
<keyword evidence="14 15" id="KW-0472">Membrane</keyword>
<evidence type="ECO:0000256" key="11">
    <source>
        <dbReference type="ARBA" id="ARBA00022840"/>
    </source>
</evidence>
<dbReference type="CDD" id="cd00082">
    <property type="entry name" value="HisKA"/>
    <property type="match status" value="1"/>
</dbReference>
<proteinExistence type="predicted"/>
<evidence type="ECO:0000256" key="12">
    <source>
        <dbReference type="ARBA" id="ARBA00022989"/>
    </source>
</evidence>
<evidence type="ECO:0000256" key="3">
    <source>
        <dbReference type="ARBA" id="ARBA00012438"/>
    </source>
</evidence>
<comment type="subcellular location">
    <subcellularLocation>
        <location evidence="2">Cell membrane</location>
        <topology evidence="2">Multi-pass membrane protein</topology>
    </subcellularLocation>
</comment>
<name>A0ABW6K077_9BACI</name>
<dbReference type="EC" id="2.7.13.3" evidence="3"/>
<dbReference type="InterPro" id="IPR003660">
    <property type="entry name" value="HAMP_dom"/>
</dbReference>
<evidence type="ECO:0000256" key="2">
    <source>
        <dbReference type="ARBA" id="ARBA00004651"/>
    </source>
</evidence>
<dbReference type="EMBL" id="JBIACJ010000006">
    <property type="protein sequence ID" value="MFE8697164.1"/>
    <property type="molecule type" value="Genomic_DNA"/>
</dbReference>
<evidence type="ECO:0000256" key="6">
    <source>
        <dbReference type="ARBA" id="ARBA00022553"/>
    </source>
</evidence>
<dbReference type="Gene3D" id="6.10.340.10">
    <property type="match status" value="1"/>
</dbReference>
<evidence type="ECO:0000256" key="7">
    <source>
        <dbReference type="ARBA" id="ARBA00022679"/>
    </source>
</evidence>
<accession>A0ABW6K077</accession>
<keyword evidence="10 18" id="KW-0418">Kinase</keyword>
<keyword evidence="12 15" id="KW-1133">Transmembrane helix</keyword>
<feature type="domain" description="Histidine kinase" evidence="16">
    <location>
        <begin position="238"/>
        <end position="448"/>
    </location>
</feature>
<dbReference type="PANTHER" id="PTHR45528:SF1">
    <property type="entry name" value="SENSOR HISTIDINE KINASE CPXA"/>
    <property type="match status" value="1"/>
</dbReference>
<gene>
    <name evidence="18" type="ORF">ACFYKT_12540</name>
</gene>
<evidence type="ECO:0000256" key="15">
    <source>
        <dbReference type="SAM" id="Phobius"/>
    </source>
</evidence>
<dbReference type="InterPro" id="IPR050398">
    <property type="entry name" value="HssS/ArlS-like"/>
</dbReference>
<dbReference type="InterPro" id="IPR004358">
    <property type="entry name" value="Sig_transdc_His_kin-like_C"/>
</dbReference>
<dbReference type="Gene3D" id="3.30.565.10">
    <property type="entry name" value="Histidine kinase-like ATPase, C-terminal domain"/>
    <property type="match status" value="1"/>
</dbReference>
<keyword evidence="7" id="KW-0808">Transferase</keyword>
<dbReference type="Pfam" id="PF02518">
    <property type="entry name" value="HATPase_c"/>
    <property type="match status" value="1"/>
</dbReference>
<keyword evidence="19" id="KW-1185">Reference proteome</keyword>
<dbReference type="InterPro" id="IPR003661">
    <property type="entry name" value="HisK_dim/P_dom"/>
</dbReference>
<evidence type="ECO:0000256" key="14">
    <source>
        <dbReference type="ARBA" id="ARBA00023136"/>
    </source>
</evidence>
<keyword evidence="13" id="KW-0902">Two-component regulatory system</keyword>
<comment type="caution">
    <text evidence="18">The sequence shown here is derived from an EMBL/GenBank/DDBJ whole genome shotgun (WGS) entry which is preliminary data.</text>
</comment>
<dbReference type="InterPro" id="IPR041610">
    <property type="entry name" value="ArlS_N"/>
</dbReference>
<evidence type="ECO:0000256" key="13">
    <source>
        <dbReference type="ARBA" id="ARBA00023012"/>
    </source>
</evidence>
<comment type="catalytic activity">
    <reaction evidence="1">
        <text>ATP + protein L-histidine = ADP + protein N-phospho-L-histidine.</text>
        <dbReference type="EC" id="2.7.13.3"/>
    </reaction>
</comment>
<dbReference type="PANTHER" id="PTHR45528">
    <property type="entry name" value="SENSOR HISTIDINE KINASE CPXA"/>
    <property type="match status" value="1"/>
</dbReference>
<keyword evidence="8 15" id="KW-0812">Transmembrane</keyword>
<evidence type="ECO:0000256" key="5">
    <source>
        <dbReference type="ARBA" id="ARBA00022475"/>
    </source>
</evidence>
<dbReference type="SMART" id="SM00388">
    <property type="entry name" value="HisKA"/>
    <property type="match status" value="1"/>
</dbReference>
<feature type="domain" description="HAMP" evidence="17">
    <location>
        <begin position="176"/>
        <end position="230"/>
    </location>
</feature>
<dbReference type="Gene3D" id="1.10.287.130">
    <property type="match status" value="1"/>
</dbReference>
<dbReference type="InterPro" id="IPR005467">
    <property type="entry name" value="His_kinase_dom"/>
</dbReference>
<dbReference type="SMART" id="SM00304">
    <property type="entry name" value="HAMP"/>
    <property type="match status" value="1"/>
</dbReference>
<dbReference type="SMART" id="SM00387">
    <property type="entry name" value="HATPase_c"/>
    <property type="match status" value="1"/>
</dbReference>
<feature type="transmembrane region" description="Helical" evidence="15">
    <location>
        <begin position="7"/>
        <end position="30"/>
    </location>
</feature>
<dbReference type="InterPro" id="IPR003594">
    <property type="entry name" value="HATPase_dom"/>
</dbReference>
<dbReference type="PROSITE" id="PS50109">
    <property type="entry name" value="HIS_KIN"/>
    <property type="match status" value="1"/>
</dbReference>
<dbReference type="Proteomes" id="UP001601058">
    <property type="component" value="Unassembled WGS sequence"/>
</dbReference>
<dbReference type="RefSeq" id="WP_389219954.1">
    <property type="nucleotide sequence ID" value="NZ_JBIACJ010000006.1"/>
</dbReference>
<dbReference type="SUPFAM" id="SSF55874">
    <property type="entry name" value="ATPase domain of HSP90 chaperone/DNA topoisomerase II/histidine kinase"/>
    <property type="match status" value="1"/>
</dbReference>
<reference evidence="18 19" key="1">
    <citation type="submission" date="2024-08" db="EMBL/GenBank/DDBJ databases">
        <title>Two novel Cytobacillus novel species.</title>
        <authorList>
            <person name="Liu G."/>
        </authorList>
    </citation>
    <scope>NUCLEOTIDE SEQUENCE [LARGE SCALE GENOMIC DNA]</scope>
    <source>
        <strain evidence="18 19">FJAT-53684</strain>
    </source>
</reference>
<dbReference type="CDD" id="cd00075">
    <property type="entry name" value="HATPase"/>
    <property type="match status" value="1"/>
</dbReference>
<evidence type="ECO:0000256" key="8">
    <source>
        <dbReference type="ARBA" id="ARBA00022692"/>
    </source>
</evidence>
<evidence type="ECO:0000259" key="16">
    <source>
        <dbReference type="PROSITE" id="PS50109"/>
    </source>
</evidence>
<keyword evidence="11" id="KW-0067">ATP-binding</keyword>
<evidence type="ECO:0000313" key="18">
    <source>
        <dbReference type="EMBL" id="MFE8697164.1"/>
    </source>
</evidence>
<keyword evidence="9" id="KW-0547">Nucleotide-binding</keyword>
<dbReference type="CDD" id="cd06225">
    <property type="entry name" value="HAMP"/>
    <property type="match status" value="1"/>
</dbReference>
<evidence type="ECO:0000256" key="10">
    <source>
        <dbReference type="ARBA" id="ARBA00022777"/>
    </source>
</evidence>
<dbReference type="InterPro" id="IPR036890">
    <property type="entry name" value="HATPase_C_sf"/>
</dbReference>
<dbReference type="Pfam" id="PF00672">
    <property type="entry name" value="HAMP"/>
    <property type="match status" value="1"/>
</dbReference>
<dbReference type="SUPFAM" id="SSF47384">
    <property type="entry name" value="Homodimeric domain of signal transducing histidine kinase"/>
    <property type="match status" value="1"/>
</dbReference>
<evidence type="ECO:0000313" key="19">
    <source>
        <dbReference type="Proteomes" id="UP001601058"/>
    </source>
</evidence>
<evidence type="ECO:0000259" key="17">
    <source>
        <dbReference type="PROSITE" id="PS50885"/>
    </source>
</evidence>
<dbReference type="PRINTS" id="PR00344">
    <property type="entry name" value="BCTRLSENSOR"/>
</dbReference>
<dbReference type="PROSITE" id="PS50885">
    <property type="entry name" value="HAMP"/>
    <property type="match status" value="1"/>
</dbReference>
<feature type="transmembrane region" description="Helical" evidence="15">
    <location>
        <begin position="151"/>
        <end position="170"/>
    </location>
</feature>
<dbReference type="Pfam" id="PF00512">
    <property type="entry name" value="HisKA"/>
    <property type="match status" value="1"/>
</dbReference>